<dbReference type="Proteomes" id="UP000188929">
    <property type="component" value="Unassembled WGS sequence"/>
</dbReference>
<protein>
    <recommendedName>
        <fullName evidence="7">Lipase</fullName>
    </recommendedName>
</protein>
<dbReference type="GO" id="GO:0016042">
    <property type="term" value="P:lipid catabolic process"/>
    <property type="evidence" value="ECO:0007669"/>
    <property type="project" value="UniProtKB-KW"/>
</dbReference>
<evidence type="ECO:0000256" key="4">
    <source>
        <dbReference type="SAM" id="MobiDB-lite"/>
    </source>
</evidence>
<comment type="caution">
    <text evidence="5">The sequence shown here is derived from an EMBL/GenBank/DDBJ whole genome shotgun (WGS) entry which is preliminary data.</text>
</comment>
<dbReference type="Pfam" id="PF03403">
    <property type="entry name" value="PAF-AH_p_II"/>
    <property type="match status" value="1"/>
</dbReference>
<organism evidence="5 6">
    <name type="scientific">Pseudofrankia asymbiotica</name>
    <dbReference type="NCBI Taxonomy" id="1834516"/>
    <lineage>
        <taxon>Bacteria</taxon>
        <taxon>Bacillati</taxon>
        <taxon>Actinomycetota</taxon>
        <taxon>Actinomycetes</taxon>
        <taxon>Frankiales</taxon>
        <taxon>Frankiaceae</taxon>
        <taxon>Pseudofrankia</taxon>
    </lineage>
</organism>
<dbReference type="Gene3D" id="3.40.50.1820">
    <property type="entry name" value="alpha/beta hydrolase"/>
    <property type="match status" value="1"/>
</dbReference>
<dbReference type="PANTHER" id="PTHR10272:SF0">
    <property type="entry name" value="PLATELET-ACTIVATING FACTOR ACETYLHYDROLASE"/>
    <property type="match status" value="1"/>
</dbReference>
<keyword evidence="3" id="KW-0443">Lipid metabolism</keyword>
<evidence type="ECO:0000313" key="5">
    <source>
        <dbReference type="EMBL" id="ONH31907.1"/>
    </source>
</evidence>
<evidence type="ECO:0008006" key="7">
    <source>
        <dbReference type="Google" id="ProtNLM"/>
    </source>
</evidence>
<evidence type="ECO:0000256" key="1">
    <source>
        <dbReference type="ARBA" id="ARBA00022801"/>
    </source>
</evidence>
<gene>
    <name evidence="5" type="ORF">BL253_07115</name>
</gene>
<dbReference type="STRING" id="1834516.BL253_07115"/>
<sequence length="452" mass="45376">MGASSGRRGPGARGIRAAPVHPRLARLAGLLIAALMVAAGGQPTAVPTLRATGAAAAPVTPPPARAAPLTAPDKPGGHGVGFHTVTIVDAGRHRTLVTSIWYPTGSRLPAPGAAATADPANTAAAGAAAGAAGAAGLTGAAAGRSGTAAGPPVGDGAVPARYEIAPEVSYQSRVAVADAPPERGPFPLVVFSHGSAGSRVQFASLAEALASRGYVVAAPDHPGDTMADVAAGPNESLIDLAGDRPMDVSAVLDWMLCPGRPFASILSADKVAVVGFSFGGLTAIASSVGLLRAPADPRVRVSVGISPASAALPASLLARVRIPTLLIAGTADGVTPPGPGADRTFRELTGSPGRAEVVVTGATHNSFSDLCDQVYLTADGRVPAAIRLRMQLGALLTCLPPLADAAFAQQVARWYTVAYLERHLRGDTRYDRYLTPTAAATQPLPVTVRSAP</sequence>
<evidence type="ECO:0000313" key="6">
    <source>
        <dbReference type="Proteomes" id="UP000188929"/>
    </source>
</evidence>
<dbReference type="GO" id="GO:0003847">
    <property type="term" value="F:1-alkyl-2-acetylglycerophosphocholine esterase activity"/>
    <property type="evidence" value="ECO:0007669"/>
    <property type="project" value="TreeGrafter"/>
</dbReference>
<evidence type="ECO:0000256" key="2">
    <source>
        <dbReference type="ARBA" id="ARBA00022963"/>
    </source>
</evidence>
<dbReference type="PANTHER" id="PTHR10272">
    <property type="entry name" value="PLATELET-ACTIVATING FACTOR ACETYLHYDROLASE"/>
    <property type="match status" value="1"/>
</dbReference>
<keyword evidence="2" id="KW-0442">Lipid degradation</keyword>
<reference evidence="6" key="1">
    <citation type="submission" date="2016-10" db="EMBL/GenBank/DDBJ databases">
        <title>Frankia sp. NRRL B-16386 Genome sequencing.</title>
        <authorList>
            <person name="Ghodhbane-Gtari F."/>
            <person name="Swanson E."/>
            <person name="Gueddou A."/>
            <person name="Hezbri K."/>
            <person name="Ktari K."/>
            <person name="Nouioui I."/>
            <person name="Morris K."/>
            <person name="Simpson S."/>
            <person name="Abebe-Akele F."/>
            <person name="Thomas K."/>
            <person name="Gtari M."/>
            <person name="Tisa L.S."/>
        </authorList>
    </citation>
    <scope>NUCLEOTIDE SEQUENCE [LARGE SCALE GENOMIC DNA]</scope>
    <source>
        <strain evidence="6">NRRL B-16386</strain>
    </source>
</reference>
<dbReference type="SUPFAM" id="SSF53474">
    <property type="entry name" value="alpha/beta-Hydrolases"/>
    <property type="match status" value="1"/>
</dbReference>
<dbReference type="AlphaFoldDB" id="A0A1V2IFM1"/>
<evidence type="ECO:0000256" key="3">
    <source>
        <dbReference type="ARBA" id="ARBA00023098"/>
    </source>
</evidence>
<proteinExistence type="predicted"/>
<keyword evidence="6" id="KW-1185">Reference proteome</keyword>
<name>A0A1V2IFM1_9ACTN</name>
<dbReference type="EMBL" id="MOMC01000014">
    <property type="protein sequence ID" value="ONH31907.1"/>
    <property type="molecule type" value="Genomic_DNA"/>
</dbReference>
<accession>A0A1V2IFM1</accession>
<keyword evidence="1" id="KW-0378">Hydrolase</keyword>
<dbReference type="InterPro" id="IPR029058">
    <property type="entry name" value="AB_hydrolase_fold"/>
</dbReference>
<feature type="region of interest" description="Disordered" evidence="4">
    <location>
        <begin position="55"/>
        <end position="78"/>
    </location>
</feature>